<dbReference type="NCBIfam" id="TIGR00254">
    <property type="entry name" value="GGDEF"/>
    <property type="match status" value="1"/>
</dbReference>
<dbReference type="GO" id="GO:0005886">
    <property type="term" value="C:plasma membrane"/>
    <property type="evidence" value="ECO:0007669"/>
    <property type="project" value="TreeGrafter"/>
</dbReference>
<name>A0AAU8NJ06_9BACL</name>
<dbReference type="GO" id="GO:0043709">
    <property type="term" value="P:cell adhesion involved in single-species biofilm formation"/>
    <property type="evidence" value="ECO:0007669"/>
    <property type="project" value="TreeGrafter"/>
</dbReference>
<dbReference type="SUPFAM" id="SSF55073">
    <property type="entry name" value="Nucleotide cyclase"/>
    <property type="match status" value="1"/>
</dbReference>
<dbReference type="PROSITE" id="PS50887">
    <property type="entry name" value="GGDEF"/>
    <property type="match status" value="1"/>
</dbReference>
<dbReference type="SMART" id="SM00267">
    <property type="entry name" value="GGDEF"/>
    <property type="match status" value="1"/>
</dbReference>
<dbReference type="InterPro" id="IPR043128">
    <property type="entry name" value="Rev_trsase/Diguanyl_cyclase"/>
</dbReference>
<dbReference type="PANTHER" id="PTHR45138:SF25">
    <property type="entry name" value="GGDEF DOMAIN PROTEIN"/>
    <property type="match status" value="1"/>
</dbReference>
<evidence type="ECO:0000259" key="1">
    <source>
        <dbReference type="PROSITE" id="PS50887"/>
    </source>
</evidence>
<dbReference type="InterPro" id="IPR029787">
    <property type="entry name" value="Nucleotide_cyclase"/>
</dbReference>
<dbReference type="RefSeq" id="WP_342556382.1">
    <property type="nucleotide sequence ID" value="NZ_CP159992.1"/>
</dbReference>
<dbReference type="PANTHER" id="PTHR45138">
    <property type="entry name" value="REGULATORY COMPONENTS OF SENSORY TRANSDUCTION SYSTEM"/>
    <property type="match status" value="1"/>
</dbReference>
<dbReference type="GO" id="GO:0052621">
    <property type="term" value="F:diguanylate cyclase activity"/>
    <property type="evidence" value="ECO:0007669"/>
    <property type="project" value="TreeGrafter"/>
</dbReference>
<sequence>MVVFTQIGEIAEPIPVVLPETKCDALYQLFTSNPNLEGAAVTGKKGISLMMRTRFFQQIGTQYGYNLYMGRPVKLLMNVNALVVDYSEQITDVSVAAMKREEADLYDLVLVTSGERFHGAVSIRRLLLAVADVRAEMASFMNPLTGLPGNRIIDDRLVQVLQQDQFSVLYIDLDQFKSYNDSYGFKMGDDLIQATAGLLREHFGVSEGFLGHIGGDDFIVILNHHQYKQVCEEVISRFEKLKQSFYNEQDWSNQYVIGEGRSGLNRPIPLVSVSIAVVTNLYQRYGNINQIVHEAAGVKKSCKSINGSIICSNDMKVQKVT</sequence>
<proteinExistence type="predicted"/>
<dbReference type="CDD" id="cd01949">
    <property type="entry name" value="GGDEF"/>
    <property type="match status" value="1"/>
</dbReference>
<dbReference type="InterPro" id="IPR050469">
    <property type="entry name" value="Diguanylate_Cyclase"/>
</dbReference>
<organism evidence="2">
    <name type="scientific">Paenibacillus sp. AN1007</name>
    <dbReference type="NCBI Taxonomy" id="3151385"/>
    <lineage>
        <taxon>Bacteria</taxon>
        <taxon>Bacillati</taxon>
        <taxon>Bacillota</taxon>
        <taxon>Bacilli</taxon>
        <taxon>Bacillales</taxon>
        <taxon>Paenibacillaceae</taxon>
        <taxon>Paenibacillus</taxon>
    </lineage>
</organism>
<gene>
    <name evidence="2" type="ORF">ABXS70_07570</name>
</gene>
<dbReference type="Pfam" id="PF00990">
    <property type="entry name" value="GGDEF"/>
    <property type="match status" value="1"/>
</dbReference>
<dbReference type="AlphaFoldDB" id="A0AAU8NJ06"/>
<evidence type="ECO:0000313" key="2">
    <source>
        <dbReference type="EMBL" id="XCP97938.1"/>
    </source>
</evidence>
<dbReference type="GO" id="GO:1902201">
    <property type="term" value="P:negative regulation of bacterial-type flagellum-dependent cell motility"/>
    <property type="evidence" value="ECO:0007669"/>
    <property type="project" value="TreeGrafter"/>
</dbReference>
<dbReference type="EMBL" id="CP159992">
    <property type="protein sequence ID" value="XCP97938.1"/>
    <property type="molecule type" value="Genomic_DNA"/>
</dbReference>
<protein>
    <submittedName>
        <fullName evidence="2">GGDEF domain-containing protein</fullName>
    </submittedName>
</protein>
<accession>A0AAU8NJ06</accession>
<dbReference type="Gene3D" id="3.30.70.270">
    <property type="match status" value="1"/>
</dbReference>
<feature type="domain" description="GGDEF" evidence="1">
    <location>
        <begin position="164"/>
        <end position="315"/>
    </location>
</feature>
<dbReference type="InterPro" id="IPR000160">
    <property type="entry name" value="GGDEF_dom"/>
</dbReference>
<reference evidence="2" key="1">
    <citation type="submission" date="2024-05" db="EMBL/GenBank/DDBJ databases">
        <title>Draft genome assemblies of 36 bacteria isolated from hibernating arctic ground squirrels.</title>
        <authorList>
            <person name="McKee H."/>
            <person name="Mullen L."/>
            <person name="Drown D.M."/>
            <person name="Duddleston K.N."/>
        </authorList>
    </citation>
    <scope>NUCLEOTIDE SEQUENCE</scope>
    <source>
        <strain evidence="2">AN1007</strain>
    </source>
</reference>